<proteinExistence type="predicted"/>
<dbReference type="AlphaFoldDB" id="A0ABD2AIH9"/>
<keyword evidence="1" id="KW-1133">Transmembrane helix</keyword>
<organism evidence="2 3">
    <name type="scientific">Vespula squamosa</name>
    <name type="common">Southern yellow jacket</name>
    <name type="synonym">Wasp</name>
    <dbReference type="NCBI Taxonomy" id="30214"/>
    <lineage>
        <taxon>Eukaryota</taxon>
        <taxon>Metazoa</taxon>
        <taxon>Ecdysozoa</taxon>
        <taxon>Arthropoda</taxon>
        <taxon>Hexapoda</taxon>
        <taxon>Insecta</taxon>
        <taxon>Pterygota</taxon>
        <taxon>Neoptera</taxon>
        <taxon>Endopterygota</taxon>
        <taxon>Hymenoptera</taxon>
        <taxon>Apocrita</taxon>
        <taxon>Aculeata</taxon>
        <taxon>Vespoidea</taxon>
        <taxon>Vespidae</taxon>
        <taxon>Vespinae</taxon>
        <taxon>Vespula</taxon>
    </lineage>
</organism>
<evidence type="ECO:0008006" key="4">
    <source>
        <dbReference type="Google" id="ProtNLM"/>
    </source>
</evidence>
<sequence>MKLKYPYKRLMTHVLSIKLRKGKFVSLHLTLQRSRPSNSGHHVGSNILFDDRLTKTINRQVPTKVNRGRMRSVRLLVSCVLLLSSSLLIRSQSTGGRVTFAEEKGEESASGTIGIFDSQQSDGRFFNGTRQGKNLFDLIGIGTGRNVDPYLAKINKACLNGELAECFKSEALTSFSEFFDQTAYALNENVKVVKMSRQVVVDVSRQPYEYSTEPRSDESEWDQLVKFASRKMEKFVKTMAIELEVPTSETGENEVYSPRFIDEIVDEIDTLEDKKDSLFSRHRFRKLLIPMLIVLKLFKLKLLLFLPLIFGLVSFKKFLTFLAIVIPGVIGLFKLYKPQNYQPPFYSQNGIGYPYYKEPSVQPYPYVNHNTEYDGSYHGDTVSYGQDLAYRGYREYQS</sequence>
<keyword evidence="3" id="KW-1185">Reference proteome</keyword>
<keyword evidence="1" id="KW-0472">Membrane</keyword>
<dbReference type="PANTHER" id="PTHR21879">
    <property type="entry name" value="FI03362P-RELATED-RELATED"/>
    <property type="match status" value="1"/>
</dbReference>
<evidence type="ECO:0000313" key="3">
    <source>
        <dbReference type="Proteomes" id="UP001607302"/>
    </source>
</evidence>
<accession>A0ABD2AIH9</accession>
<feature type="transmembrane region" description="Helical" evidence="1">
    <location>
        <begin position="287"/>
        <end position="312"/>
    </location>
</feature>
<keyword evidence="1" id="KW-0812">Transmembrane</keyword>
<dbReference type="Proteomes" id="UP001607302">
    <property type="component" value="Unassembled WGS sequence"/>
</dbReference>
<dbReference type="EMBL" id="JAUDFV010000147">
    <property type="protein sequence ID" value="KAL2720112.1"/>
    <property type="molecule type" value="Genomic_DNA"/>
</dbReference>
<evidence type="ECO:0000256" key="1">
    <source>
        <dbReference type="SAM" id="Phobius"/>
    </source>
</evidence>
<dbReference type="PANTHER" id="PTHR21879:SF10">
    <property type="entry name" value="LP14110P"/>
    <property type="match status" value="1"/>
</dbReference>
<comment type="caution">
    <text evidence="2">The sequence shown here is derived from an EMBL/GenBank/DDBJ whole genome shotgun (WGS) entry which is preliminary data.</text>
</comment>
<protein>
    <recommendedName>
        <fullName evidence="4">Protein osiris 2</fullName>
    </recommendedName>
</protein>
<feature type="transmembrane region" description="Helical" evidence="1">
    <location>
        <begin position="318"/>
        <end position="336"/>
    </location>
</feature>
<dbReference type="InterPro" id="IPR012464">
    <property type="entry name" value="DUF1676"/>
</dbReference>
<dbReference type="Pfam" id="PF07898">
    <property type="entry name" value="DUF1676"/>
    <property type="match status" value="1"/>
</dbReference>
<evidence type="ECO:0000313" key="2">
    <source>
        <dbReference type="EMBL" id="KAL2720112.1"/>
    </source>
</evidence>
<name>A0ABD2AIH9_VESSQ</name>
<gene>
    <name evidence="2" type="ORF">V1478_010378</name>
</gene>
<reference evidence="2 3" key="1">
    <citation type="journal article" date="2024" name="Ann. Entomol. Soc. Am.">
        <title>Genomic analyses of the southern and eastern yellowjacket wasps (Hymenoptera: Vespidae) reveal evolutionary signatures of social life.</title>
        <authorList>
            <person name="Catto M.A."/>
            <person name="Caine P.B."/>
            <person name="Orr S.E."/>
            <person name="Hunt B.G."/>
            <person name="Goodisman M.A.D."/>
        </authorList>
    </citation>
    <scope>NUCLEOTIDE SEQUENCE [LARGE SCALE GENOMIC DNA]</scope>
    <source>
        <strain evidence="2">233</strain>
        <tissue evidence="2">Head and thorax</tissue>
    </source>
</reference>